<dbReference type="PANTHER" id="PTHR44846:SF12">
    <property type="entry name" value="HTH-TYPE TRANSCRIPTIONAL REGULATOR TRER"/>
    <property type="match status" value="1"/>
</dbReference>
<accession>A0AAC9UNX2</accession>
<dbReference type="GO" id="GO:0003677">
    <property type="term" value="F:DNA binding"/>
    <property type="evidence" value="ECO:0007669"/>
    <property type="project" value="UniProtKB-KW"/>
</dbReference>
<dbReference type="Gene3D" id="3.40.1410.10">
    <property type="entry name" value="Chorismate lyase-like"/>
    <property type="match status" value="1"/>
</dbReference>
<dbReference type="SUPFAM" id="SSF64288">
    <property type="entry name" value="Chorismate lyase-like"/>
    <property type="match status" value="1"/>
</dbReference>
<evidence type="ECO:0000313" key="5">
    <source>
        <dbReference type="EMBL" id="ASN60102.1"/>
    </source>
</evidence>
<dbReference type="EMBL" id="CP022474">
    <property type="protein sequence ID" value="ASN60102.1"/>
    <property type="molecule type" value="Genomic_DNA"/>
</dbReference>
<dbReference type="SUPFAM" id="SSF46785">
    <property type="entry name" value="Winged helix' DNA-binding domain"/>
    <property type="match status" value="1"/>
</dbReference>
<dbReference type="PRINTS" id="PR00035">
    <property type="entry name" value="HTHGNTR"/>
</dbReference>
<dbReference type="Proteomes" id="UP000199749">
    <property type="component" value="Chromosome"/>
</dbReference>
<dbReference type="SMART" id="SM00866">
    <property type="entry name" value="UTRA"/>
    <property type="match status" value="1"/>
</dbReference>
<name>A0AAC9UNX2_LATCU</name>
<evidence type="ECO:0000259" key="4">
    <source>
        <dbReference type="PROSITE" id="PS50949"/>
    </source>
</evidence>
<protein>
    <submittedName>
        <fullName evidence="5">GntR family transcriptional regulator</fullName>
    </submittedName>
</protein>
<dbReference type="InterPro" id="IPR011663">
    <property type="entry name" value="UTRA"/>
</dbReference>
<proteinExistence type="predicted"/>
<dbReference type="GO" id="GO:0045892">
    <property type="term" value="P:negative regulation of DNA-templated transcription"/>
    <property type="evidence" value="ECO:0007669"/>
    <property type="project" value="TreeGrafter"/>
</dbReference>
<dbReference type="InterPro" id="IPR050679">
    <property type="entry name" value="Bact_HTH_transcr_reg"/>
</dbReference>
<dbReference type="AlphaFoldDB" id="A0AAC9UNX2"/>
<sequence length="241" mass="27353">MANQTYQTIYAELKERILDGTYRVKMRLPIEDELINEFNASRYAVRKAISVLVEEGLVYSVKGRGVVILENNNAQSDEFNLSLGQAEGLQALNEHRSLTYATTVISCDLKLVDHTIQDKTGFANGLPVYEVIRLRKVNGKNAVLDISYFNAQIVVNLTKEIAQQSIYNYLQERLGVKIAIIKRQLKIESTTALDDQYLDLELNNCIGNMISIGFNDSGKHFEYTESHFIPGQFAFTQLIKY</sequence>
<keyword evidence="1" id="KW-0805">Transcription regulation</keyword>
<keyword evidence="2" id="KW-0238">DNA-binding</keyword>
<dbReference type="InterPro" id="IPR000524">
    <property type="entry name" value="Tscrpt_reg_HTH_GntR"/>
</dbReference>
<dbReference type="PANTHER" id="PTHR44846">
    <property type="entry name" value="MANNOSYL-D-GLYCERATE TRANSPORT/METABOLISM SYSTEM REPRESSOR MNGR-RELATED"/>
    <property type="match status" value="1"/>
</dbReference>
<dbReference type="RefSeq" id="WP_089556704.1">
    <property type="nucleotide sequence ID" value="NZ_CP022474.1"/>
</dbReference>
<evidence type="ECO:0000313" key="6">
    <source>
        <dbReference type="Proteomes" id="UP000199749"/>
    </source>
</evidence>
<dbReference type="Pfam" id="PF07702">
    <property type="entry name" value="UTRA"/>
    <property type="match status" value="1"/>
</dbReference>
<evidence type="ECO:0000256" key="2">
    <source>
        <dbReference type="ARBA" id="ARBA00023125"/>
    </source>
</evidence>
<dbReference type="InterPro" id="IPR028978">
    <property type="entry name" value="Chorismate_lyase_/UTRA_dom_sf"/>
</dbReference>
<dbReference type="Pfam" id="PF00392">
    <property type="entry name" value="GntR"/>
    <property type="match status" value="1"/>
</dbReference>
<dbReference type="PROSITE" id="PS50949">
    <property type="entry name" value="HTH_GNTR"/>
    <property type="match status" value="1"/>
</dbReference>
<organism evidence="5 6">
    <name type="scientific">Latilactobacillus curvatus</name>
    <name type="common">Lactobacillus curvatus</name>
    <dbReference type="NCBI Taxonomy" id="28038"/>
    <lineage>
        <taxon>Bacteria</taxon>
        <taxon>Bacillati</taxon>
        <taxon>Bacillota</taxon>
        <taxon>Bacilli</taxon>
        <taxon>Lactobacillales</taxon>
        <taxon>Lactobacillaceae</taxon>
        <taxon>Latilactobacillus</taxon>
    </lineage>
</organism>
<dbReference type="InterPro" id="IPR036390">
    <property type="entry name" value="WH_DNA-bd_sf"/>
</dbReference>
<evidence type="ECO:0000256" key="1">
    <source>
        <dbReference type="ARBA" id="ARBA00023015"/>
    </source>
</evidence>
<dbReference type="GO" id="GO:0003700">
    <property type="term" value="F:DNA-binding transcription factor activity"/>
    <property type="evidence" value="ECO:0007669"/>
    <property type="project" value="InterPro"/>
</dbReference>
<dbReference type="SMART" id="SM00345">
    <property type="entry name" value="HTH_GNTR"/>
    <property type="match status" value="1"/>
</dbReference>
<dbReference type="CDD" id="cd07377">
    <property type="entry name" value="WHTH_GntR"/>
    <property type="match status" value="1"/>
</dbReference>
<evidence type="ECO:0000256" key="3">
    <source>
        <dbReference type="ARBA" id="ARBA00023163"/>
    </source>
</evidence>
<feature type="domain" description="HTH gntR-type" evidence="4">
    <location>
        <begin position="3"/>
        <end position="71"/>
    </location>
</feature>
<dbReference type="Gene3D" id="1.10.10.10">
    <property type="entry name" value="Winged helix-like DNA-binding domain superfamily/Winged helix DNA-binding domain"/>
    <property type="match status" value="1"/>
</dbReference>
<dbReference type="InterPro" id="IPR036388">
    <property type="entry name" value="WH-like_DNA-bd_sf"/>
</dbReference>
<reference evidence="5 6" key="1">
    <citation type="submission" date="2017-07" db="EMBL/GenBank/DDBJ databases">
        <title>Lactobacillus curvatus MRS6 whole genome.</title>
        <authorList>
            <person name="Jans C."/>
            <person name="Lagler S."/>
            <person name="Lacroix C."/>
            <person name="Meile L."/>
            <person name="Stevens M.J.A."/>
        </authorList>
    </citation>
    <scope>NUCLEOTIDE SEQUENCE [LARGE SCALE GENOMIC DNA]</scope>
    <source>
        <strain evidence="5 6">MRS6</strain>
    </source>
</reference>
<gene>
    <name evidence="5" type="ORF">CG419_05405</name>
</gene>
<keyword evidence="3" id="KW-0804">Transcription</keyword>